<accession>A0A7K0DYH7</accession>
<reference evidence="1 2" key="1">
    <citation type="submission" date="2019-10" db="EMBL/GenBank/DDBJ databases">
        <title>Nocardia macrotermitis sp. nov. and Nocardia aurantia sp. nov., isolated from the gut of fungus growing-termite Macrotermes natalensis.</title>
        <authorList>
            <person name="Benndorf R."/>
            <person name="Schwitalla J."/>
            <person name="Martin K."/>
            <person name="De Beer W."/>
            <person name="Kaster A.-K."/>
            <person name="Vollmers J."/>
            <person name="Poulsen M."/>
            <person name="Beemelmanns C."/>
        </authorList>
    </citation>
    <scope>NUCLEOTIDE SEQUENCE [LARGE SCALE GENOMIC DNA]</scope>
    <source>
        <strain evidence="1 2">RB56</strain>
    </source>
</reference>
<dbReference type="Proteomes" id="UP000431401">
    <property type="component" value="Unassembled WGS sequence"/>
</dbReference>
<dbReference type="EMBL" id="WEGI01000015">
    <property type="protein sequence ID" value="MQY30853.1"/>
    <property type="molecule type" value="Genomic_DNA"/>
</dbReference>
<dbReference type="InterPro" id="IPR016888">
    <property type="entry name" value="UCP028498"/>
</dbReference>
<organism evidence="1 2">
    <name type="scientific">Nocardia aurantia</name>
    <dbReference type="NCBI Taxonomy" id="2585199"/>
    <lineage>
        <taxon>Bacteria</taxon>
        <taxon>Bacillati</taxon>
        <taxon>Actinomycetota</taxon>
        <taxon>Actinomycetes</taxon>
        <taxon>Mycobacteriales</taxon>
        <taxon>Nocardiaceae</taxon>
        <taxon>Nocardia</taxon>
    </lineage>
</organism>
<evidence type="ECO:0000313" key="2">
    <source>
        <dbReference type="Proteomes" id="UP000431401"/>
    </source>
</evidence>
<keyword evidence="2" id="KW-1185">Reference proteome</keyword>
<proteinExistence type="predicted"/>
<dbReference type="OrthoDB" id="162563at2"/>
<protein>
    <recommendedName>
        <fullName evidence="3">DUF2255 family protein</fullName>
    </recommendedName>
</protein>
<dbReference type="Pfam" id="PF10012">
    <property type="entry name" value="DUF2255"/>
    <property type="match status" value="1"/>
</dbReference>
<dbReference type="RefSeq" id="WP_153348106.1">
    <property type="nucleotide sequence ID" value="NZ_WEGI01000015.1"/>
</dbReference>
<name>A0A7K0DYH7_9NOCA</name>
<dbReference type="AlphaFoldDB" id="A0A7K0DYH7"/>
<comment type="caution">
    <text evidence="1">The sequence shown here is derived from an EMBL/GenBank/DDBJ whole genome shotgun (WGS) entry which is preliminary data.</text>
</comment>
<gene>
    <name evidence="1" type="ORF">NRB56_64570</name>
</gene>
<evidence type="ECO:0008006" key="3">
    <source>
        <dbReference type="Google" id="ProtNLM"/>
    </source>
</evidence>
<evidence type="ECO:0000313" key="1">
    <source>
        <dbReference type="EMBL" id="MQY30853.1"/>
    </source>
</evidence>
<sequence>MTAWPPADRTLFSGSHSLTLTAGEDDRPGVEIGMVVVDGELWVRAYRGVGSRWYRAAREAGRGTIRVAGTRHEVGLEAVDEPAPAG</sequence>